<evidence type="ECO:0000259" key="7">
    <source>
        <dbReference type="PROSITE" id="PS51294"/>
    </source>
</evidence>
<keyword evidence="5" id="KW-0804">Transcription</keyword>
<dbReference type="SUPFAM" id="SSF46689">
    <property type="entry name" value="Homeodomain-like"/>
    <property type="match status" value="1"/>
</dbReference>
<dbReference type="Pfam" id="PF14379">
    <property type="entry name" value="Myb_CC_LHEQLE"/>
    <property type="match status" value="1"/>
</dbReference>
<keyword evidence="6" id="KW-0539">Nucleus</keyword>
<dbReference type="FunFam" id="1.10.10.60:FF:000002">
    <property type="entry name" value="Myb family transcription factor"/>
    <property type="match status" value="1"/>
</dbReference>
<evidence type="ECO:0000256" key="4">
    <source>
        <dbReference type="ARBA" id="ARBA00023054"/>
    </source>
</evidence>
<dbReference type="PROSITE" id="PS51294">
    <property type="entry name" value="HTH_MYB"/>
    <property type="match status" value="1"/>
</dbReference>
<dbReference type="GO" id="GO:0003677">
    <property type="term" value="F:DNA binding"/>
    <property type="evidence" value="ECO:0007669"/>
    <property type="project" value="InterPro"/>
</dbReference>
<keyword evidence="4" id="KW-0175">Coiled coil</keyword>
<dbReference type="InterPro" id="IPR025756">
    <property type="entry name" value="Myb_CC_LHEQLE"/>
</dbReference>
<accession>A0A2P5BQT2</accession>
<keyword evidence="9" id="KW-1185">Reference proteome</keyword>
<protein>
    <submittedName>
        <fullName evidence="8">Octamer-binding transcription factor</fullName>
    </submittedName>
</protein>
<reference evidence="9" key="1">
    <citation type="submission" date="2016-06" db="EMBL/GenBank/DDBJ databases">
        <title>Parallel loss of symbiosis genes in relatives of nitrogen-fixing non-legume Parasponia.</title>
        <authorList>
            <person name="Van Velzen R."/>
            <person name="Holmer R."/>
            <person name="Bu F."/>
            <person name="Rutten L."/>
            <person name="Van Zeijl A."/>
            <person name="Liu W."/>
            <person name="Santuari L."/>
            <person name="Cao Q."/>
            <person name="Sharma T."/>
            <person name="Shen D."/>
            <person name="Roswanjaya Y."/>
            <person name="Wardhani T."/>
            <person name="Kalhor M.S."/>
            <person name="Jansen J."/>
            <person name="Van den Hoogen J."/>
            <person name="Gungor B."/>
            <person name="Hartog M."/>
            <person name="Hontelez J."/>
            <person name="Verver J."/>
            <person name="Yang W.-C."/>
            <person name="Schijlen E."/>
            <person name="Repin R."/>
            <person name="Schilthuizen M."/>
            <person name="Schranz E."/>
            <person name="Heidstra R."/>
            <person name="Miyata K."/>
            <person name="Fedorova E."/>
            <person name="Kohlen W."/>
            <person name="Bisseling T."/>
            <person name="Smit S."/>
            <person name="Geurts R."/>
        </authorList>
    </citation>
    <scope>NUCLEOTIDE SEQUENCE [LARGE SCALE GENOMIC DNA]</scope>
    <source>
        <strain evidence="9">cv. WU1-14</strain>
    </source>
</reference>
<organism evidence="8 9">
    <name type="scientific">Parasponia andersonii</name>
    <name type="common">Sponia andersonii</name>
    <dbReference type="NCBI Taxonomy" id="3476"/>
    <lineage>
        <taxon>Eukaryota</taxon>
        <taxon>Viridiplantae</taxon>
        <taxon>Streptophyta</taxon>
        <taxon>Embryophyta</taxon>
        <taxon>Tracheophyta</taxon>
        <taxon>Spermatophyta</taxon>
        <taxon>Magnoliopsida</taxon>
        <taxon>eudicotyledons</taxon>
        <taxon>Gunneridae</taxon>
        <taxon>Pentapetalae</taxon>
        <taxon>rosids</taxon>
        <taxon>fabids</taxon>
        <taxon>Rosales</taxon>
        <taxon>Cannabaceae</taxon>
        <taxon>Parasponia</taxon>
    </lineage>
</organism>
<dbReference type="EMBL" id="JXTB01000237">
    <property type="protein sequence ID" value="PON51148.1"/>
    <property type="molecule type" value="Genomic_DNA"/>
</dbReference>
<comment type="similarity">
    <text evidence="2">Belongs to the MYB-CC family.</text>
</comment>
<evidence type="ECO:0000313" key="8">
    <source>
        <dbReference type="EMBL" id="PON51148.1"/>
    </source>
</evidence>
<dbReference type="GO" id="GO:0003700">
    <property type="term" value="F:DNA-binding transcription factor activity"/>
    <property type="evidence" value="ECO:0007669"/>
    <property type="project" value="InterPro"/>
</dbReference>
<comment type="subcellular location">
    <subcellularLocation>
        <location evidence="1">Nucleus</location>
    </subcellularLocation>
</comment>
<name>A0A2P5BQT2_PARAD</name>
<dbReference type="AlphaFoldDB" id="A0A2P5BQT2"/>
<evidence type="ECO:0000256" key="6">
    <source>
        <dbReference type="ARBA" id="ARBA00023242"/>
    </source>
</evidence>
<evidence type="ECO:0000256" key="2">
    <source>
        <dbReference type="ARBA" id="ARBA00006783"/>
    </source>
</evidence>
<feature type="domain" description="HTH myb-type" evidence="7">
    <location>
        <begin position="10"/>
        <end position="70"/>
    </location>
</feature>
<evidence type="ECO:0000256" key="3">
    <source>
        <dbReference type="ARBA" id="ARBA00023015"/>
    </source>
</evidence>
<dbReference type="InterPro" id="IPR009057">
    <property type="entry name" value="Homeodomain-like_sf"/>
</dbReference>
<proteinExistence type="inferred from homology"/>
<gene>
    <name evidence="8" type="ORF">PanWU01x14_218570</name>
</gene>
<dbReference type="Proteomes" id="UP000237105">
    <property type="component" value="Unassembled WGS sequence"/>
</dbReference>
<evidence type="ECO:0000313" key="9">
    <source>
        <dbReference type="Proteomes" id="UP000237105"/>
    </source>
</evidence>
<dbReference type="PANTHER" id="PTHR31499">
    <property type="entry name" value="MYB FAMILY TRANSCRIPTION FACTOR PHL11"/>
    <property type="match status" value="1"/>
</dbReference>
<dbReference type="GO" id="GO:0005634">
    <property type="term" value="C:nucleus"/>
    <property type="evidence" value="ECO:0007669"/>
    <property type="project" value="UniProtKB-SubCell"/>
</dbReference>
<sequence length="274" mass="31335">MNMGWSGSSSDGKERLRWTQELHDRFVQAVTKLGGPDRATPKGILKAMGVPGLTIYHVKSHLQKYRIANFIPESNGRGKFEKKNISEIVPNFSTTSAAQLNEALQIHMEVQRRLSDQLEVQKRLKLKMEVQGRYLERIMTKDHQRNNTKKLVHIARPKISMPPLCDEDISSNNHESNAKELFESDSKADKSCTELLQSHHEDQRLTEFIPAMKKLRVDENVDVFSPRSLNYASLDSEFLAQNMLLFPEADHLIFHWSIINNIEACPSLAVPSFL</sequence>
<dbReference type="OrthoDB" id="551907at2759"/>
<dbReference type="Pfam" id="PF00249">
    <property type="entry name" value="Myb_DNA-binding"/>
    <property type="match status" value="1"/>
</dbReference>
<dbReference type="Gene3D" id="1.10.10.60">
    <property type="entry name" value="Homeodomain-like"/>
    <property type="match status" value="1"/>
</dbReference>
<evidence type="ECO:0000256" key="1">
    <source>
        <dbReference type="ARBA" id="ARBA00004123"/>
    </source>
</evidence>
<dbReference type="InterPro" id="IPR006447">
    <property type="entry name" value="Myb_dom_plants"/>
</dbReference>
<dbReference type="InterPro" id="IPR046955">
    <property type="entry name" value="PHR1-like"/>
</dbReference>
<dbReference type="NCBIfam" id="TIGR01557">
    <property type="entry name" value="myb_SHAQKYF"/>
    <property type="match status" value="1"/>
</dbReference>
<dbReference type="InterPro" id="IPR001005">
    <property type="entry name" value="SANT/Myb"/>
</dbReference>
<dbReference type="InterPro" id="IPR017930">
    <property type="entry name" value="Myb_dom"/>
</dbReference>
<dbReference type="PANTHER" id="PTHR31499:SF79">
    <property type="entry name" value="HTH MYB-TYPE DOMAIN-CONTAINING PROTEIN"/>
    <property type="match status" value="1"/>
</dbReference>
<keyword evidence="3" id="KW-0805">Transcription regulation</keyword>
<comment type="caution">
    <text evidence="8">The sequence shown here is derived from an EMBL/GenBank/DDBJ whole genome shotgun (WGS) entry which is preliminary data.</text>
</comment>
<evidence type="ECO:0000256" key="5">
    <source>
        <dbReference type="ARBA" id="ARBA00023163"/>
    </source>
</evidence>